<evidence type="ECO:0000256" key="5">
    <source>
        <dbReference type="ARBA" id="ARBA00024976"/>
    </source>
</evidence>
<dbReference type="Pfam" id="PF00339">
    <property type="entry name" value="Arrestin_N"/>
    <property type="match status" value="1"/>
</dbReference>
<protein>
    <recommendedName>
        <fullName evidence="2">Arrestin-C</fullName>
    </recommendedName>
    <alternativeName>
        <fullName evidence="6">Cone arrestin</fullName>
    </alternativeName>
</protein>
<dbReference type="InterPro" id="IPR014752">
    <property type="entry name" value="Arrestin-like_C"/>
</dbReference>
<dbReference type="AlphaFoldDB" id="A0AAD1WKV9"/>
<dbReference type="PANTHER" id="PTHR11792">
    <property type="entry name" value="ARRESTIN"/>
    <property type="match status" value="1"/>
</dbReference>
<dbReference type="PANTHER" id="PTHR11792:SF19">
    <property type="entry name" value="ARRESTIN-C"/>
    <property type="match status" value="1"/>
</dbReference>
<dbReference type="PROSITE" id="PS00295">
    <property type="entry name" value="ARRESTINS"/>
    <property type="match status" value="1"/>
</dbReference>
<dbReference type="FunFam" id="2.60.40.640:FF:000019">
    <property type="entry name" value="Arrestin 3"/>
    <property type="match status" value="1"/>
</dbReference>
<dbReference type="InterPro" id="IPR011021">
    <property type="entry name" value="Arrestin-like_N"/>
</dbReference>
<evidence type="ECO:0000259" key="7">
    <source>
        <dbReference type="SMART" id="SM01017"/>
    </source>
</evidence>
<dbReference type="InterPro" id="IPR014756">
    <property type="entry name" value="Ig_E-set"/>
</dbReference>
<dbReference type="InterPro" id="IPR014753">
    <property type="entry name" value="Arrestin_N"/>
</dbReference>
<evidence type="ECO:0000256" key="6">
    <source>
        <dbReference type="ARBA" id="ARBA00031498"/>
    </source>
</evidence>
<dbReference type="SMART" id="SM01017">
    <property type="entry name" value="Arrestin_C"/>
    <property type="match status" value="1"/>
</dbReference>
<proteinExistence type="inferred from homology"/>
<feature type="domain" description="Arrestin C-terminal-like" evidence="7">
    <location>
        <begin position="192"/>
        <end position="355"/>
    </location>
</feature>
<evidence type="ECO:0000256" key="2">
    <source>
        <dbReference type="ARBA" id="ARBA00017730"/>
    </source>
</evidence>
<dbReference type="PRINTS" id="PR00309">
    <property type="entry name" value="ARRESTIN"/>
</dbReference>
<name>A0AAD1WKV9_PELCU</name>
<dbReference type="GO" id="GO:0002031">
    <property type="term" value="P:G protein-coupled receptor internalization"/>
    <property type="evidence" value="ECO:0007669"/>
    <property type="project" value="TreeGrafter"/>
</dbReference>
<evidence type="ECO:0000256" key="3">
    <source>
        <dbReference type="ARBA" id="ARBA00022606"/>
    </source>
</evidence>
<reference evidence="8" key="1">
    <citation type="submission" date="2022-03" db="EMBL/GenBank/DDBJ databases">
        <authorList>
            <person name="Alioto T."/>
            <person name="Alioto T."/>
            <person name="Gomez Garrido J."/>
        </authorList>
    </citation>
    <scope>NUCLEOTIDE SEQUENCE</scope>
</reference>
<comment type="function">
    <text evidence="5">May play a role in an as yet undefined retina-specific signal transduction. Could bind to photoactivated-phosphorylated red/green opsins.</text>
</comment>
<dbReference type="InterPro" id="IPR011022">
    <property type="entry name" value="Arrestin_C-like"/>
</dbReference>
<dbReference type="Gene3D" id="2.60.40.840">
    <property type="match status" value="1"/>
</dbReference>
<evidence type="ECO:0000313" key="9">
    <source>
        <dbReference type="Proteomes" id="UP001295444"/>
    </source>
</evidence>
<keyword evidence="3" id="KW-0716">Sensory transduction</keyword>
<evidence type="ECO:0000313" key="8">
    <source>
        <dbReference type="EMBL" id="CAH2315603.1"/>
    </source>
</evidence>
<dbReference type="SUPFAM" id="SSF81296">
    <property type="entry name" value="E set domains"/>
    <property type="match status" value="2"/>
</dbReference>
<dbReference type="EMBL" id="OW240920">
    <property type="protein sequence ID" value="CAH2315603.1"/>
    <property type="molecule type" value="Genomic_DNA"/>
</dbReference>
<accession>A0AAD1WKV9</accession>
<comment type="similarity">
    <text evidence="1">Belongs to the arrestin family.</text>
</comment>
<dbReference type="Gene3D" id="2.60.40.640">
    <property type="match status" value="1"/>
</dbReference>
<dbReference type="GO" id="GO:0007601">
    <property type="term" value="P:visual perception"/>
    <property type="evidence" value="ECO:0007669"/>
    <property type="project" value="UniProtKB-KW"/>
</dbReference>
<sequence>MADGSKVFKKTSSDSKLSIYLAKRDYVDHVEFVEPVEGVILIDPEYQKEKKVFVTLTCAFRYGRDDMELIGLSFRKDLYVLSCQVYPPCPEDQKPLSPLQEKLKAKLGVNSFPFSFNIAKNLPCSVTLQPGPEDSGKACGVDYEVKGFWADNVEEKVHKRNSVCLIIRKVQYAPEISGPAPKADTTRQFMMSDRPLQLEASLEKEIYYHGEPIKVNVKINNTTSKIVKKIKITVEQVTDVVLYSLDKYTKTVCSEEINDTVSANSSLSRTYSVTPFLADNREKRGLALDGKLKHGDTNLASSTILRPGMDKEVMGILVSYKVRINLMVARGGILGDLTSSDVFVDLPLILMHPKPSENMTSAEDVVIEEFARHQLEGGDDEEEKEETES</sequence>
<evidence type="ECO:0000256" key="4">
    <source>
        <dbReference type="ARBA" id="ARBA00023305"/>
    </source>
</evidence>
<gene>
    <name evidence="8" type="ORF">PECUL_23A043683</name>
</gene>
<dbReference type="Proteomes" id="UP001295444">
    <property type="component" value="Chromosome 09"/>
</dbReference>
<dbReference type="FunFam" id="2.60.40.840:FF:000002">
    <property type="entry name" value="Arrestin 3"/>
    <property type="match status" value="1"/>
</dbReference>
<dbReference type="InterPro" id="IPR017864">
    <property type="entry name" value="Arrestin_CS"/>
</dbReference>
<keyword evidence="9" id="KW-1185">Reference proteome</keyword>
<dbReference type="Pfam" id="PF02752">
    <property type="entry name" value="Arrestin_C"/>
    <property type="match status" value="1"/>
</dbReference>
<keyword evidence="4" id="KW-0844">Vision</keyword>
<organism evidence="8 9">
    <name type="scientific">Pelobates cultripes</name>
    <name type="common">Western spadefoot toad</name>
    <dbReference type="NCBI Taxonomy" id="61616"/>
    <lineage>
        <taxon>Eukaryota</taxon>
        <taxon>Metazoa</taxon>
        <taxon>Chordata</taxon>
        <taxon>Craniata</taxon>
        <taxon>Vertebrata</taxon>
        <taxon>Euteleostomi</taxon>
        <taxon>Amphibia</taxon>
        <taxon>Batrachia</taxon>
        <taxon>Anura</taxon>
        <taxon>Pelobatoidea</taxon>
        <taxon>Pelobatidae</taxon>
        <taxon>Pelobates</taxon>
    </lineage>
</organism>
<dbReference type="GO" id="GO:0001664">
    <property type="term" value="F:G protein-coupled receptor binding"/>
    <property type="evidence" value="ECO:0007669"/>
    <property type="project" value="TreeGrafter"/>
</dbReference>
<dbReference type="InterPro" id="IPR000698">
    <property type="entry name" value="Arrestin"/>
</dbReference>
<evidence type="ECO:0000256" key="1">
    <source>
        <dbReference type="ARBA" id="ARBA00005298"/>
    </source>
</evidence>
<dbReference type="GO" id="GO:0007165">
    <property type="term" value="P:signal transduction"/>
    <property type="evidence" value="ECO:0007669"/>
    <property type="project" value="InterPro"/>
</dbReference>